<dbReference type="SUPFAM" id="SSF52540">
    <property type="entry name" value="P-loop containing nucleoside triphosphate hydrolases"/>
    <property type="match status" value="1"/>
</dbReference>
<dbReference type="GO" id="GO:0043138">
    <property type="term" value="F:3'-5' DNA helicase activity"/>
    <property type="evidence" value="ECO:0007669"/>
    <property type="project" value="UniProtKB-EC"/>
</dbReference>
<feature type="domain" description="UvrD-like helicase ATP-binding" evidence="11">
    <location>
        <begin position="126"/>
        <end position="588"/>
    </location>
</feature>
<keyword evidence="2 9" id="KW-0378">Hydrolase</keyword>
<sequence length="883" mass="99723">MIEWLALGAVALVGGLFGSDDKRPSFGGGSTKPFDPDRWRREQTTKERDWRSKWEPDVDRTRWIPQSAAHRIIATYPPPGSEHDSFGAVTRVATRELLAEFATHNQQHLTDQKAKLKVFFDTVEASPLTDEQKDACICMDDAVQIVAAAGSGKTSTMVAKTGYVLHQGLAEPEQILLLAFNTDAADELRQRVRERLKGIDGVERVTVKTFHAFGRDVITARQGPKPAVARWIGKRRQENEMIVKIVEDLRARDPGFGIEWDLFRTVFGRPIGRAADLTEPKESGRGDIRTANGDWVKSQEERLIADWLFYHGVKYQYERDYQHDTRTATYQQYRPDFYYPDAKLYHEHFALGRDGMPPPHFTGDYLVGVAWKRECHAEHETDLFETTSHSVRGGAGFRELTEALEARGVQLVYDANRPAKGEPPMDTLALANLVRGFQQHVKGGGTTVTDIRRRIEASDDDAHSARSLRFLSLYERIADEWERRLRDTSCIDFDDMLVEAAALIEAGAYNSPYTMIFADEFQDSSRARVRLLKALLDRTDQRGHLCVVGDDWQSINRFAGADLTVMTDFAGTFPHSSQLRMVTTFRCPQSLCDASGAFISVNPRQLEKTVQTTNTRAGQSIVAFAFDSSEQALQGVETHLNRLYEQIQKDAVDRVEDRRISVMLLGRYNHDEPKAQIGSWRQKFGEELDIEFRTIHSAKGLEADYVMILNMVEDNLGFPSQVADDPVLVLAMPDGEDFPMAEERRVFYVAMTRARRQVRIYTKASTPSRFLIEMADQGLIKLWMEDGGHLQPCPKCRKGILTQRSGAYGAFEGCGACDFKRNLAQGELRRTGNRIRLTTPMAAGESCPTCKTGHMKERPKARYRPIVGCSGFPECKTTAPLRR</sequence>
<dbReference type="Gene3D" id="3.40.50.300">
    <property type="entry name" value="P-loop containing nucleotide triphosphate hydrolases"/>
    <property type="match status" value="3"/>
</dbReference>
<keyword evidence="3 9" id="KW-0347">Helicase</keyword>
<evidence type="ECO:0000256" key="9">
    <source>
        <dbReference type="PROSITE-ProRule" id="PRU00560"/>
    </source>
</evidence>
<keyword evidence="1 9" id="KW-0547">Nucleotide-binding</keyword>
<name>A0A379PRB1_9PROT</name>
<dbReference type="GO" id="GO:0006265">
    <property type="term" value="P:DNA topological change"/>
    <property type="evidence" value="ECO:0007669"/>
    <property type="project" value="InterPro"/>
</dbReference>
<dbReference type="InterPro" id="IPR000212">
    <property type="entry name" value="DNA_helicase_UvrD/REP"/>
</dbReference>
<keyword evidence="4 9" id="KW-0067">ATP-binding</keyword>
<dbReference type="GO" id="GO:0005524">
    <property type="term" value="F:ATP binding"/>
    <property type="evidence" value="ECO:0007669"/>
    <property type="project" value="UniProtKB-UniRule"/>
</dbReference>
<reference evidence="12 13" key="1">
    <citation type="submission" date="2018-06" db="EMBL/GenBank/DDBJ databases">
        <authorList>
            <consortium name="Pathogen Informatics"/>
            <person name="Doyle S."/>
        </authorList>
    </citation>
    <scope>NUCLEOTIDE SEQUENCE [LARGE SCALE GENOMIC DNA]</scope>
    <source>
        <strain evidence="12 13">NCTC13291</strain>
    </source>
</reference>
<dbReference type="GO" id="GO:0016887">
    <property type="term" value="F:ATP hydrolysis activity"/>
    <property type="evidence" value="ECO:0007669"/>
    <property type="project" value="RHEA"/>
</dbReference>
<evidence type="ECO:0000256" key="6">
    <source>
        <dbReference type="ARBA" id="ARBA00034617"/>
    </source>
</evidence>
<dbReference type="GO" id="GO:0003677">
    <property type="term" value="F:DNA binding"/>
    <property type="evidence" value="ECO:0007669"/>
    <property type="project" value="InterPro"/>
</dbReference>
<dbReference type="GO" id="GO:0000725">
    <property type="term" value="P:recombinational repair"/>
    <property type="evidence" value="ECO:0007669"/>
    <property type="project" value="TreeGrafter"/>
</dbReference>
<dbReference type="InterPro" id="IPR014017">
    <property type="entry name" value="DNA_helicase_UvrD-like_C"/>
</dbReference>
<evidence type="ECO:0000256" key="2">
    <source>
        <dbReference type="ARBA" id="ARBA00022801"/>
    </source>
</evidence>
<dbReference type="CDD" id="cd18807">
    <property type="entry name" value="SF1_C_UvrD"/>
    <property type="match status" value="1"/>
</dbReference>
<dbReference type="InterPro" id="IPR013498">
    <property type="entry name" value="Topo_IA_Znf"/>
</dbReference>
<dbReference type="Pfam" id="PF00580">
    <property type="entry name" value="UvrD-helicase"/>
    <property type="match status" value="2"/>
</dbReference>
<accession>A0A379PRB1</accession>
<dbReference type="PANTHER" id="PTHR11070:SF63">
    <property type="entry name" value="DNA HELICASE IV"/>
    <property type="match status" value="1"/>
</dbReference>
<gene>
    <name evidence="12" type="primary">helD</name>
    <name evidence="12" type="ORF">NCTC13291_04547</name>
</gene>
<dbReference type="Proteomes" id="UP000254919">
    <property type="component" value="Unassembled WGS sequence"/>
</dbReference>
<keyword evidence="5" id="KW-0413">Isomerase</keyword>
<dbReference type="AlphaFoldDB" id="A0A379PRB1"/>
<evidence type="ECO:0000256" key="7">
    <source>
        <dbReference type="ARBA" id="ARBA00034808"/>
    </source>
</evidence>
<dbReference type="RefSeq" id="WP_027297322.1">
    <property type="nucleotide sequence ID" value="NZ_CBCSHT010000084.1"/>
</dbReference>
<protein>
    <recommendedName>
        <fullName evidence="7">DNA 3'-5' helicase</fullName>
        <ecNumber evidence="7">5.6.2.4</ecNumber>
    </recommendedName>
</protein>
<comment type="catalytic activity">
    <reaction evidence="6">
        <text>Couples ATP hydrolysis with the unwinding of duplex DNA by translocating in the 3'-5' direction.</text>
        <dbReference type="EC" id="5.6.2.4"/>
    </reaction>
</comment>
<dbReference type="Pfam" id="PF13361">
    <property type="entry name" value="UvrD_C"/>
    <property type="match status" value="1"/>
</dbReference>
<dbReference type="Pfam" id="PF01396">
    <property type="entry name" value="Zn_ribbon_Top1"/>
    <property type="match status" value="2"/>
</dbReference>
<dbReference type="Gene3D" id="3.30.65.10">
    <property type="entry name" value="Bacterial Topoisomerase I, domain 1"/>
    <property type="match status" value="1"/>
</dbReference>
<dbReference type="PANTHER" id="PTHR11070">
    <property type="entry name" value="UVRD / RECB / PCRA DNA HELICASE FAMILY MEMBER"/>
    <property type="match status" value="1"/>
</dbReference>
<comment type="catalytic activity">
    <reaction evidence="8">
        <text>ATP + H2O = ADP + phosphate + H(+)</text>
        <dbReference type="Rhea" id="RHEA:13065"/>
        <dbReference type="ChEBI" id="CHEBI:15377"/>
        <dbReference type="ChEBI" id="CHEBI:15378"/>
        <dbReference type="ChEBI" id="CHEBI:30616"/>
        <dbReference type="ChEBI" id="CHEBI:43474"/>
        <dbReference type="ChEBI" id="CHEBI:456216"/>
        <dbReference type="EC" id="5.6.2.4"/>
    </reaction>
</comment>
<feature type="region of interest" description="Disordered" evidence="10">
    <location>
        <begin position="22"/>
        <end position="53"/>
    </location>
</feature>
<feature type="compositionally biased region" description="Basic and acidic residues" evidence="10">
    <location>
        <begin position="34"/>
        <end position="53"/>
    </location>
</feature>
<evidence type="ECO:0000256" key="1">
    <source>
        <dbReference type="ARBA" id="ARBA00022741"/>
    </source>
</evidence>
<evidence type="ECO:0000256" key="5">
    <source>
        <dbReference type="ARBA" id="ARBA00023235"/>
    </source>
</evidence>
<dbReference type="InterPro" id="IPR014016">
    <property type="entry name" value="UvrD-like_ATP-bd"/>
</dbReference>
<evidence type="ECO:0000313" key="13">
    <source>
        <dbReference type="Proteomes" id="UP000254919"/>
    </source>
</evidence>
<dbReference type="EMBL" id="UGVN01000003">
    <property type="protein sequence ID" value="SUE95659.1"/>
    <property type="molecule type" value="Genomic_DNA"/>
</dbReference>
<dbReference type="GO" id="GO:0005829">
    <property type="term" value="C:cytosol"/>
    <property type="evidence" value="ECO:0007669"/>
    <property type="project" value="TreeGrafter"/>
</dbReference>
<evidence type="ECO:0000256" key="4">
    <source>
        <dbReference type="ARBA" id="ARBA00022840"/>
    </source>
</evidence>
<feature type="binding site" evidence="9">
    <location>
        <begin position="147"/>
        <end position="154"/>
    </location>
    <ligand>
        <name>ATP</name>
        <dbReference type="ChEBI" id="CHEBI:30616"/>
    </ligand>
</feature>
<dbReference type="PROSITE" id="PS51198">
    <property type="entry name" value="UVRD_HELICASE_ATP_BIND"/>
    <property type="match status" value="1"/>
</dbReference>
<evidence type="ECO:0000259" key="11">
    <source>
        <dbReference type="PROSITE" id="PS51198"/>
    </source>
</evidence>
<evidence type="ECO:0000256" key="8">
    <source>
        <dbReference type="ARBA" id="ARBA00048988"/>
    </source>
</evidence>
<dbReference type="InterPro" id="IPR027417">
    <property type="entry name" value="P-loop_NTPase"/>
</dbReference>
<dbReference type="GO" id="GO:0005694">
    <property type="term" value="C:chromosome"/>
    <property type="evidence" value="ECO:0007669"/>
    <property type="project" value="InterPro"/>
</dbReference>
<dbReference type="GO" id="GO:0003916">
    <property type="term" value="F:DNA topoisomerase activity"/>
    <property type="evidence" value="ECO:0007669"/>
    <property type="project" value="InterPro"/>
</dbReference>
<evidence type="ECO:0000313" key="12">
    <source>
        <dbReference type="EMBL" id="SUE95659.1"/>
    </source>
</evidence>
<evidence type="ECO:0000256" key="10">
    <source>
        <dbReference type="SAM" id="MobiDB-lite"/>
    </source>
</evidence>
<dbReference type="EC" id="5.6.2.4" evidence="7"/>
<evidence type="ECO:0000256" key="3">
    <source>
        <dbReference type="ARBA" id="ARBA00022806"/>
    </source>
</evidence>
<organism evidence="12 13">
    <name type="scientific">Roseomonas mucosa</name>
    <dbReference type="NCBI Taxonomy" id="207340"/>
    <lineage>
        <taxon>Bacteria</taxon>
        <taxon>Pseudomonadati</taxon>
        <taxon>Pseudomonadota</taxon>
        <taxon>Alphaproteobacteria</taxon>
        <taxon>Acetobacterales</taxon>
        <taxon>Roseomonadaceae</taxon>
        <taxon>Roseomonas</taxon>
    </lineage>
</organism>
<proteinExistence type="predicted"/>